<keyword evidence="7" id="KW-0175">Coiled coil</keyword>
<evidence type="ECO:0000256" key="8">
    <source>
        <dbReference type="SAM" id="MobiDB-lite"/>
    </source>
</evidence>
<evidence type="ECO:0000256" key="2">
    <source>
        <dbReference type="ARBA" id="ARBA00006190"/>
    </source>
</evidence>
<reference evidence="9 10" key="1">
    <citation type="journal article" date="2023" name="bioRxiv">
        <title>Conserved and derived expression patterns and positive selection on dental genes reveal complex evolutionary context of ever-growing rodent molars.</title>
        <authorList>
            <person name="Calamari Z.T."/>
            <person name="Song A."/>
            <person name="Cohen E."/>
            <person name="Akter M."/>
            <person name="Roy R.D."/>
            <person name="Hallikas O."/>
            <person name="Christensen M.M."/>
            <person name="Li P."/>
            <person name="Marangoni P."/>
            <person name="Jernvall J."/>
            <person name="Klein O.D."/>
        </authorList>
    </citation>
    <scope>NUCLEOTIDE SEQUENCE [LARGE SCALE GENOMIC DNA]</scope>
    <source>
        <strain evidence="9">V071</strain>
    </source>
</reference>
<evidence type="ECO:0000313" key="9">
    <source>
        <dbReference type="EMBL" id="KAK7803099.1"/>
    </source>
</evidence>
<evidence type="ECO:0000256" key="3">
    <source>
        <dbReference type="ARBA" id="ARBA00022448"/>
    </source>
</evidence>
<dbReference type="Proteomes" id="UP001488838">
    <property type="component" value="Unassembled WGS sequence"/>
</dbReference>
<dbReference type="GO" id="GO:0005771">
    <property type="term" value="C:multivesicular body"/>
    <property type="evidence" value="ECO:0007669"/>
    <property type="project" value="TreeGrafter"/>
</dbReference>
<protein>
    <recommendedName>
        <fullName evidence="11">Charged multivesicular body protein 6</fullName>
    </recommendedName>
</protein>
<dbReference type="GO" id="GO:0032511">
    <property type="term" value="P:late endosome to vacuole transport via multivesicular body sorting pathway"/>
    <property type="evidence" value="ECO:0007669"/>
    <property type="project" value="TreeGrafter"/>
</dbReference>
<feature type="compositionally biased region" description="Basic and acidic residues" evidence="8">
    <location>
        <begin position="1"/>
        <end position="10"/>
    </location>
</feature>
<evidence type="ECO:0000256" key="7">
    <source>
        <dbReference type="SAM" id="Coils"/>
    </source>
</evidence>
<sequence>MLEATVREDGPAFPDHAGTSSLMEGAADRAASLMFPQQLKQQRDKLRQYQKRVTQQLERERALARQLLRDGRKERAKLLLKKKRYREQLLDRTENQISSLEAMVQSIEFTQIEMKVMEGLKVGNECLNKMHQGCSGSGKVWAVPLKTGLAQSQEQAYFPGFAGREWVRVMSIEEVERILDETQEAVEYQRQIDELLAGNFTQEDEDAILEELNAITQVQVPGAVWFSGGWDPIGLCLVVSPALTFEPRVLVSQFPPKVVFICAEAKLLPRPVPAAGELWRKSGWQLTGSLLQAPVAVCGQRETLSVPCPISLCFPLGLSGALFTSARQAPRVHWAAAVSDLCVQAMSSVADQLNLAGHSCCLLRSSRATCCPHPRGTVWEVTLWVL</sequence>
<organism evidence="9 10">
    <name type="scientific">Myodes glareolus</name>
    <name type="common">Bank vole</name>
    <name type="synonym">Clethrionomys glareolus</name>
    <dbReference type="NCBI Taxonomy" id="447135"/>
    <lineage>
        <taxon>Eukaryota</taxon>
        <taxon>Metazoa</taxon>
        <taxon>Chordata</taxon>
        <taxon>Craniata</taxon>
        <taxon>Vertebrata</taxon>
        <taxon>Euteleostomi</taxon>
        <taxon>Mammalia</taxon>
        <taxon>Eutheria</taxon>
        <taxon>Euarchontoglires</taxon>
        <taxon>Glires</taxon>
        <taxon>Rodentia</taxon>
        <taxon>Myomorpha</taxon>
        <taxon>Muroidea</taxon>
        <taxon>Cricetidae</taxon>
        <taxon>Arvicolinae</taxon>
        <taxon>Myodes</taxon>
    </lineage>
</organism>
<dbReference type="PANTHER" id="PTHR22761:SF5">
    <property type="entry name" value="CHARGED MULTIVESICULAR BODY PROTEIN 6"/>
    <property type="match status" value="1"/>
</dbReference>
<dbReference type="PANTHER" id="PTHR22761">
    <property type="entry name" value="CHARGED MULTIVESICULAR BODY PROTEIN"/>
    <property type="match status" value="1"/>
</dbReference>
<keyword evidence="10" id="KW-1185">Reference proteome</keyword>
<evidence type="ECO:0000256" key="1">
    <source>
        <dbReference type="ARBA" id="ARBA00004608"/>
    </source>
</evidence>
<evidence type="ECO:0000256" key="5">
    <source>
        <dbReference type="ARBA" id="ARBA00022927"/>
    </source>
</evidence>
<evidence type="ECO:0000256" key="6">
    <source>
        <dbReference type="ARBA" id="ARBA00023136"/>
    </source>
</evidence>
<feature type="region of interest" description="Disordered" evidence="8">
    <location>
        <begin position="1"/>
        <end position="20"/>
    </location>
</feature>
<comment type="caution">
    <text evidence="9">The sequence shown here is derived from an EMBL/GenBank/DDBJ whole genome shotgun (WGS) entry which is preliminary data.</text>
</comment>
<feature type="coiled-coil region" evidence="7">
    <location>
        <begin position="39"/>
        <end position="110"/>
    </location>
</feature>
<dbReference type="EMBL" id="JBBHLL010000433">
    <property type="protein sequence ID" value="KAK7803099.1"/>
    <property type="molecule type" value="Genomic_DNA"/>
</dbReference>
<dbReference type="GO" id="GO:0000815">
    <property type="term" value="C:ESCRT III complex"/>
    <property type="evidence" value="ECO:0007669"/>
    <property type="project" value="TreeGrafter"/>
</dbReference>
<comment type="similarity">
    <text evidence="2">Belongs to the SNF7 family.</text>
</comment>
<gene>
    <name evidence="9" type="ORF">U0070_001922</name>
</gene>
<keyword evidence="6" id="KW-0472">Membrane</keyword>
<keyword evidence="4" id="KW-0967">Endosome</keyword>
<dbReference type="Pfam" id="PF03357">
    <property type="entry name" value="Snf7"/>
    <property type="match status" value="2"/>
</dbReference>
<comment type="subcellular location">
    <subcellularLocation>
        <location evidence="1">Endosome membrane</location>
    </subcellularLocation>
</comment>
<dbReference type="AlphaFoldDB" id="A0AAW0HN54"/>
<evidence type="ECO:0000256" key="4">
    <source>
        <dbReference type="ARBA" id="ARBA00022753"/>
    </source>
</evidence>
<dbReference type="GO" id="GO:0015031">
    <property type="term" value="P:protein transport"/>
    <property type="evidence" value="ECO:0007669"/>
    <property type="project" value="UniProtKB-KW"/>
</dbReference>
<keyword evidence="3" id="KW-0813">Transport</keyword>
<evidence type="ECO:0000313" key="10">
    <source>
        <dbReference type="Proteomes" id="UP001488838"/>
    </source>
</evidence>
<dbReference type="GO" id="GO:0006900">
    <property type="term" value="P:vesicle budding from membrane"/>
    <property type="evidence" value="ECO:0007669"/>
    <property type="project" value="TreeGrafter"/>
</dbReference>
<accession>A0AAW0HN54</accession>
<dbReference type="InterPro" id="IPR005024">
    <property type="entry name" value="Snf7_fam"/>
</dbReference>
<evidence type="ECO:0008006" key="11">
    <source>
        <dbReference type="Google" id="ProtNLM"/>
    </source>
</evidence>
<name>A0AAW0HN54_MYOGA</name>
<keyword evidence="5" id="KW-0653">Protein transport</keyword>
<proteinExistence type="inferred from homology"/>